<dbReference type="InterPro" id="IPR045584">
    <property type="entry name" value="Pilin-like"/>
</dbReference>
<evidence type="ECO:0000256" key="10">
    <source>
        <dbReference type="ARBA" id="ARBA00030775"/>
    </source>
</evidence>
<comment type="caution">
    <text evidence="12">The sequence shown here is derived from an EMBL/GenBank/DDBJ whole genome shotgun (WGS) entry which is preliminary data.</text>
</comment>
<dbReference type="EMBL" id="JANUGU010000001">
    <property type="protein sequence ID" value="MCS0657626.1"/>
    <property type="molecule type" value="Genomic_DNA"/>
</dbReference>
<keyword evidence="4" id="KW-0488">Methylation</keyword>
<feature type="domain" description="General secretion pathway GspH" evidence="11">
    <location>
        <begin position="36"/>
        <end position="148"/>
    </location>
</feature>
<evidence type="ECO:0000256" key="1">
    <source>
        <dbReference type="ARBA" id="ARBA00004377"/>
    </source>
</evidence>
<gene>
    <name evidence="12" type="ORF">NX778_06045</name>
</gene>
<dbReference type="SUPFAM" id="SSF54523">
    <property type="entry name" value="Pili subunits"/>
    <property type="match status" value="1"/>
</dbReference>
<evidence type="ECO:0000313" key="12">
    <source>
        <dbReference type="EMBL" id="MCS0657626.1"/>
    </source>
</evidence>
<evidence type="ECO:0000256" key="4">
    <source>
        <dbReference type="ARBA" id="ARBA00022481"/>
    </source>
</evidence>
<proteinExistence type="inferred from homology"/>
<evidence type="ECO:0000256" key="8">
    <source>
        <dbReference type="ARBA" id="ARBA00023136"/>
    </source>
</evidence>
<evidence type="ECO:0000256" key="9">
    <source>
        <dbReference type="ARBA" id="ARBA00025772"/>
    </source>
</evidence>
<evidence type="ECO:0000256" key="6">
    <source>
        <dbReference type="ARBA" id="ARBA00022692"/>
    </source>
</evidence>
<keyword evidence="6" id="KW-0812">Transmembrane</keyword>
<dbReference type="Proteomes" id="UP001204621">
    <property type="component" value="Unassembled WGS sequence"/>
</dbReference>
<evidence type="ECO:0000256" key="5">
    <source>
        <dbReference type="ARBA" id="ARBA00022519"/>
    </source>
</evidence>
<comment type="similarity">
    <text evidence="9">Belongs to the GSP H family.</text>
</comment>
<dbReference type="InterPro" id="IPR022346">
    <property type="entry name" value="T2SS_GspH"/>
</dbReference>
<accession>A0ABT2CUH1</accession>
<evidence type="ECO:0000256" key="3">
    <source>
        <dbReference type="ARBA" id="ARBA00022475"/>
    </source>
</evidence>
<name>A0ABT2CUH1_9BURK</name>
<organism evidence="12 13">
    <name type="scientific">Massilia terrae</name>
    <dbReference type="NCBI Taxonomy" id="1811224"/>
    <lineage>
        <taxon>Bacteria</taxon>
        <taxon>Pseudomonadati</taxon>
        <taxon>Pseudomonadota</taxon>
        <taxon>Betaproteobacteria</taxon>
        <taxon>Burkholderiales</taxon>
        <taxon>Oxalobacteraceae</taxon>
        <taxon>Telluria group</taxon>
        <taxon>Massilia</taxon>
    </lineage>
</organism>
<evidence type="ECO:0000259" key="11">
    <source>
        <dbReference type="Pfam" id="PF12019"/>
    </source>
</evidence>
<evidence type="ECO:0000256" key="7">
    <source>
        <dbReference type="ARBA" id="ARBA00022989"/>
    </source>
</evidence>
<protein>
    <recommendedName>
        <fullName evidence="2">Type II secretion system protein H</fullName>
    </recommendedName>
    <alternativeName>
        <fullName evidence="10">General secretion pathway protein H</fullName>
    </alternativeName>
</protein>
<evidence type="ECO:0000313" key="13">
    <source>
        <dbReference type="Proteomes" id="UP001204621"/>
    </source>
</evidence>
<keyword evidence="7" id="KW-1133">Transmembrane helix</keyword>
<keyword evidence="13" id="KW-1185">Reference proteome</keyword>
<dbReference type="Pfam" id="PF12019">
    <property type="entry name" value="GspH"/>
    <property type="match status" value="1"/>
</dbReference>
<evidence type="ECO:0000256" key="2">
    <source>
        <dbReference type="ARBA" id="ARBA00021549"/>
    </source>
</evidence>
<reference evidence="12 13" key="1">
    <citation type="submission" date="2022-08" db="EMBL/GenBank/DDBJ databases">
        <title>Reclassification of Massilia species as members of the genera Telluria, Duganella, Pseudoduganella, Mokoshia gen. nov. and Zemynaea gen. nov. using orthogonal and non-orthogonal genome-based approaches.</title>
        <authorList>
            <person name="Bowman J.P."/>
        </authorList>
    </citation>
    <scope>NUCLEOTIDE SEQUENCE [LARGE SCALE GENOMIC DNA]</scope>
    <source>
        <strain evidence="12 13">JCM 31606</strain>
    </source>
</reference>
<keyword evidence="3" id="KW-1003">Cell membrane</keyword>
<keyword evidence="8" id="KW-0472">Membrane</keyword>
<comment type="subcellular location">
    <subcellularLocation>
        <location evidence="1">Cell inner membrane</location>
        <topology evidence="1">Single-pass membrane protein</topology>
    </subcellularLocation>
</comment>
<sequence length="157" mass="16041">MVELIVVLILIGILGALGAARFFDKGTFDAAAFSSRAAAALRFAQKEAIAQNRPVTAFLDAAGINLCFANISPCPAGQQVAAPFSVGTGSYCTSSTWYCISRPTAVNYSATVASITFDALGRPSAGGAVMGAVATLTITEGSASNLITVEPETGYVH</sequence>
<keyword evidence="5" id="KW-0997">Cell inner membrane</keyword>